<feature type="chain" id="PRO_5041992764" description="Copper acquisition factor BIM1-like domain-containing protein" evidence="8">
    <location>
        <begin position="21"/>
        <end position="130"/>
    </location>
</feature>
<dbReference type="PANTHER" id="PTHR34992">
    <property type="entry name" value="HYPHAL ANASTAMOSIS-7 PROTEIN"/>
    <property type="match status" value="1"/>
</dbReference>
<gene>
    <name evidence="10" type="ORF">NEMBOFW57_009538</name>
</gene>
<evidence type="ECO:0000259" key="9">
    <source>
        <dbReference type="Pfam" id="PF20238"/>
    </source>
</evidence>
<evidence type="ECO:0000256" key="5">
    <source>
        <dbReference type="ARBA" id="ARBA00023136"/>
    </source>
</evidence>
<evidence type="ECO:0000256" key="6">
    <source>
        <dbReference type="ARBA" id="ARBA00023180"/>
    </source>
</evidence>
<keyword evidence="7" id="KW-0449">Lipoprotein</keyword>
<comment type="caution">
    <text evidence="10">The sequence shown here is derived from an EMBL/GenBank/DDBJ whole genome shotgun (WGS) entry which is preliminary data.</text>
</comment>
<evidence type="ECO:0000313" key="11">
    <source>
        <dbReference type="Proteomes" id="UP001197093"/>
    </source>
</evidence>
<dbReference type="Pfam" id="PF20238">
    <property type="entry name" value="BIM1-like_dom"/>
    <property type="match status" value="1"/>
</dbReference>
<evidence type="ECO:0000256" key="3">
    <source>
        <dbReference type="ARBA" id="ARBA00022622"/>
    </source>
</evidence>
<reference evidence="10" key="1">
    <citation type="submission" date="2023-02" db="EMBL/GenBank/DDBJ databases">
        <authorList>
            <person name="Palmer J.M."/>
        </authorList>
    </citation>
    <scope>NUCLEOTIDE SEQUENCE</scope>
    <source>
        <strain evidence="10">FW57</strain>
    </source>
</reference>
<accession>A0AAD4EP76</accession>
<feature type="domain" description="Copper acquisition factor BIM1-like" evidence="9">
    <location>
        <begin position="19"/>
        <end position="115"/>
    </location>
</feature>
<feature type="signal peptide" evidence="8">
    <location>
        <begin position="1"/>
        <end position="20"/>
    </location>
</feature>
<protein>
    <recommendedName>
        <fullName evidence="9">Copper acquisition factor BIM1-like domain-containing protein</fullName>
    </recommendedName>
</protein>
<organism evidence="10 11">
    <name type="scientific">Staphylotrichum longicolle</name>
    <dbReference type="NCBI Taxonomy" id="669026"/>
    <lineage>
        <taxon>Eukaryota</taxon>
        <taxon>Fungi</taxon>
        <taxon>Dikarya</taxon>
        <taxon>Ascomycota</taxon>
        <taxon>Pezizomycotina</taxon>
        <taxon>Sordariomycetes</taxon>
        <taxon>Sordariomycetidae</taxon>
        <taxon>Sordariales</taxon>
        <taxon>Chaetomiaceae</taxon>
        <taxon>Staphylotrichum</taxon>
    </lineage>
</organism>
<evidence type="ECO:0000313" key="10">
    <source>
        <dbReference type="EMBL" id="KAG7284923.1"/>
    </source>
</evidence>
<name>A0AAD4EP76_9PEZI</name>
<dbReference type="InterPro" id="IPR046936">
    <property type="entry name" value="BIM1-like"/>
</dbReference>
<dbReference type="GO" id="GO:0005886">
    <property type="term" value="C:plasma membrane"/>
    <property type="evidence" value="ECO:0007669"/>
    <property type="project" value="UniProtKB-SubCell"/>
</dbReference>
<evidence type="ECO:0000256" key="4">
    <source>
        <dbReference type="ARBA" id="ARBA00022729"/>
    </source>
</evidence>
<proteinExistence type="predicted"/>
<keyword evidence="11" id="KW-1185">Reference proteome</keyword>
<dbReference type="PANTHER" id="PTHR34992:SF1">
    <property type="entry name" value="COPPER ACQUISITION FACTOR BIM1-LIKE DOMAIN-CONTAINING PROTEIN"/>
    <property type="match status" value="1"/>
</dbReference>
<evidence type="ECO:0000256" key="1">
    <source>
        <dbReference type="ARBA" id="ARBA00004609"/>
    </source>
</evidence>
<keyword evidence="5" id="KW-0472">Membrane</keyword>
<keyword evidence="3" id="KW-0336">GPI-anchor</keyword>
<dbReference type="GO" id="GO:0098552">
    <property type="term" value="C:side of membrane"/>
    <property type="evidence" value="ECO:0007669"/>
    <property type="project" value="UniProtKB-KW"/>
</dbReference>
<dbReference type="InterPro" id="IPR046530">
    <property type="entry name" value="BIM1-like_dom"/>
</dbReference>
<dbReference type="Proteomes" id="UP001197093">
    <property type="component" value="Unassembled WGS sequence"/>
</dbReference>
<dbReference type="EMBL" id="JAHCVI010000005">
    <property type="protein sequence ID" value="KAG7284923.1"/>
    <property type="molecule type" value="Genomic_DNA"/>
</dbReference>
<comment type="subcellular location">
    <subcellularLocation>
        <location evidence="1">Cell membrane</location>
        <topology evidence="1">Lipid-anchor</topology>
        <topology evidence="1">GPI-anchor</topology>
    </subcellularLocation>
</comment>
<dbReference type="AlphaFoldDB" id="A0AAD4EP76"/>
<keyword evidence="2" id="KW-1003">Cell membrane</keyword>
<evidence type="ECO:0000256" key="8">
    <source>
        <dbReference type="SAM" id="SignalP"/>
    </source>
</evidence>
<evidence type="ECO:0000256" key="2">
    <source>
        <dbReference type="ARBA" id="ARBA00022475"/>
    </source>
</evidence>
<sequence>MAPLCSIVAATLLFLLTANAYFELLQPPSLEGAKLNKDLETNGACGGGVPDLSSTTDFHVDGDSVAIFLGQPQANILIGATLNPQANGGWAQLYPLVQQRGLGNFCQPAVTAPKDATSVLPSTSFRARTT</sequence>
<keyword evidence="6" id="KW-0325">Glycoprotein</keyword>
<evidence type="ECO:0000256" key="7">
    <source>
        <dbReference type="ARBA" id="ARBA00023288"/>
    </source>
</evidence>
<keyword evidence="4 8" id="KW-0732">Signal</keyword>